<keyword evidence="4" id="KW-1185">Reference proteome</keyword>
<sequence length="513" mass="56097">MKRILLPAGGAILATGLLAAGLAGTANANAVPDWASDTLAKDAPAAAQVVEFWTKVNGATNNLAKAKPYTWETKATSKLKVSGGYTPDTKASTVQPIGEEKKTASKTKNINLPKTIGKVFFVDSEGELKWCSGTSIQGKYKNLVATAGHCVYDDNKNASVMEQWVFVPGYYQGKTPFGIYVGKTAYTHYDYSVYNDRDRDYAFVTVYNGFQPGAGAATKVTPEEYKKYEGKKEPKKVSVSKEEFRKGIHDPATADYYGFDWGTRDKATGPDFPGAEVTKVEVSENTYKRSGFGKGNGKRFGEPIVENVTYEDAFAYYKNQQKNADKFPGTIKLDKRGNSTITHYYVQQWFKPGTSGSYYRIDFYIFKDVNKDLGALGNNVGGQGVAWNQKTGGKVFVFGYPADAHKDGHKAYTGVTPKWCYGATSGKTYASAAYKAEEHVALKCAMTPGADGSPWLVKYSNAKRLGYVNGVTSLFHDQDGNDRYDYSSSPYFDGETATVYNQAANAWSGSVPK</sequence>
<evidence type="ECO:0000256" key="2">
    <source>
        <dbReference type="SAM" id="SignalP"/>
    </source>
</evidence>
<feature type="signal peptide" evidence="2">
    <location>
        <begin position="1"/>
        <end position="28"/>
    </location>
</feature>
<dbReference type="InterPro" id="IPR009003">
    <property type="entry name" value="Peptidase_S1_PA"/>
</dbReference>
<dbReference type="Gene3D" id="2.40.10.10">
    <property type="entry name" value="Trypsin-like serine proteases"/>
    <property type="match status" value="2"/>
</dbReference>
<gene>
    <name evidence="3" type="ORF">GCM10012278_00460</name>
</gene>
<protein>
    <recommendedName>
        <fullName evidence="5">Serine protease</fullName>
    </recommendedName>
</protein>
<dbReference type="AlphaFoldDB" id="A0A917ZZP0"/>
<dbReference type="InterPro" id="IPR043504">
    <property type="entry name" value="Peptidase_S1_PA_chymotrypsin"/>
</dbReference>
<name>A0A917ZZP0_9ACTN</name>
<accession>A0A917ZZP0</accession>
<proteinExistence type="predicted"/>
<reference evidence="3" key="1">
    <citation type="journal article" date="2014" name="Int. J. Syst. Evol. Microbiol.">
        <title>Complete genome sequence of Corynebacterium casei LMG S-19264T (=DSM 44701T), isolated from a smear-ripened cheese.</title>
        <authorList>
            <consortium name="US DOE Joint Genome Institute (JGI-PGF)"/>
            <person name="Walter F."/>
            <person name="Albersmeier A."/>
            <person name="Kalinowski J."/>
            <person name="Ruckert C."/>
        </authorList>
    </citation>
    <scope>NUCLEOTIDE SEQUENCE</scope>
    <source>
        <strain evidence="3">CGMCC 4.7430</strain>
    </source>
</reference>
<dbReference type="SUPFAM" id="SSF50494">
    <property type="entry name" value="Trypsin-like serine proteases"/>
    <property type="match status" value="2"/>
</dbReference>
<dbReference type="EMBL" id="BMNK01000001">
    <property type="protein sequence ID" value="GGP00272.1"/>
    <property type="molecule type" value="Genomic_DNA"/>
</dbReference>
<keyword evidence="1 2" id="KW-0732">Signal</keyword>
<evidence type="ECO:0008006" key="5">
    <source>
        <dbReference type="Google" id="ProtNLM"/>
    </source>
</evidence>
<dbReference type="Proteomes" id="UP000660745">
    <property type="component" value="Unassembled WGS sequence"/>
</dbReference>
<dbReference type="RefSeq" id="WP_189136402.1">
    <property type="nucleotide sequence ID" value="NZ_BMNK01000001.1"/>
</dbReference>
<evidence type="ECO:0000313" key="3">
    <source>
        <dbReference type="EMBL" id="GGP00272.1"/>
    </source>
</evidence>
<dbReference type="InterPro" id="IPR050966">
    <property type="entry name" value="Glutamyl_endopeptidase"/>
</dbReference>
<comment type="caution">
    <text evidence="3">The sequence shown here is derived from an EMBL/GenBank/DDBJ whole genome shotgun (WGS) entry which is preliminary data.</text>
</comment>
<dbReference type="PANTHER" id="PTHR15462">
    <property type="entry name" value="SERINE PROTEASE"/>
    <property type="match status" value="1"/>
</dbReference>
<reference evidence="3" key="2">
    <citation type="submission" date="2020-09" db="EMBL/GenBank/DDBJ databases">
        <authorList>
            <person name="Sun Q."/>
            <person name="Zhou Y."/>
        </authorList>
    </citation>
    <scope>NUCLEOTIDE SEQUENCE</scope>
    <source>
        <strain evidence="3">CGMCC 4.7430</strain>
    </source>
</reference>
<evidence type="ECO:0000256" key="1">
    <source>
        <dbReference type="ARBA" id="ARBA00022729"/>
    </source>
</evidence>
<organism evidence="3 4">
    <name type="scientific">Nonomuraea glycinis</name>
    <dbReference type="NCBI Taxonomy" id="2047744"/>
    <lineage>
        <taxon>Bacteria</taxon>
        <taxon>Bacillati</taxon>
        <taxon>Actinomycetota</taxon>
        <taxon>Actinomycetes</taxon>
        <taxon>Streptosporangiales</taxon>
        <taxon>Streptosporangiaceae</taxon>
        <taxon>Nonomuraea</taxon>
    </lineage>
</organism>
<evidence type="ECO:0000313" key="4">
    <source>
        <dbReference type="Proteomes" id="UP000660745"/>
    </source>
</evidence>
<feature type="chain" id="PRO_5037458300" description="Serine protease" evidence="2">
    <location>
        <begin position="29"/>
        <end position="513"/>
    </location>
</feature>